<name>A0AAV0XA72_9HEMI</name>
<evidence type="ECO:0000313" key="2">
    <source>
        <dbReference type="Proteomes" id="UP001160148"/>
    </source>
</evidence>
<reference evidence="1 2" key="1">
    <citation type="submission" date="2023-01" db="EMBL/GenBank/DDBJ databases">
        <authorList>
            <person name="Whitehead M."/>
        </authorList>
    </citation>
    <scope>NUCLEOTIDE SEQUENCE [LARGE SCALE GENOMIC DNA]</scope>
</reference>
<accession>A0AAV0XA72</accession>
<dbReference type="GO" id="GO:0046872">
    <property type="term" value="F:metal ion binding"/>
    <property type="evidence" value="ECO:0007669"/>
    <property type="project" value="UniProtKB-KW"/>
</dbReference>
<dbReference type="EMBL" id="CARXXK010000004">
    <property type="protein sequence ID" value="CAI6364863.1"/>
    <property type="molecule type" value="Genomic_DNA"/>
</dbReference>
<gene>
    <name evidence="1" type="ORF">MEUPH1_LOCUS19644</name>
</gene>
<keyword evidence="2" id="KW-1185">Reference proteome</keyword>
<evidence type="ECO:0000313" key="1">
    <source>
        <dbReference type="EMBL" id="CAI6364863.1"/>
    </source>
</evidence>
<dbReference type="Gene3D" id="1.10.1410.10">
    <property type="match status" value="1"/>
</dbReference>
<protein>
    <submittedName>
        <fullName evidence="1">Uncharacterized protein</fullName>
    </submittedName>
</protein>
<proteinExistence type="predicted"/>
<comment type="caution">
    <text evidence="1">The sequence shown here is derived from an EMBL/GenBank/DDBJ whole genome shotgun (WGS) entry which is preliminary data.</text>
</comment>
<dbReference type="Proteomes" id="UP001160148">
    <property type="component" value="Unassembled WGS sequence"/>
</dbReference>
<dbReference type="AlphaFoldDB" id="A0AAV0XA72"/>
<sequence length="96" mass="11329">MTEKLVPSLIELRQTATKADHKVIEEWDCTFGKCSVYISEDKRPKLLMSFFQYYANKRALKDHVLSTCTGQLIKKHAFYEKITDWFCRIHLNCHST</sequence>
<organism evidence="1 2">
    <name type="scientific">Macrosiphum euphorbiae</name>
    <name type="common">potato aphid</name>
    <dbReference type="NCBI Taxonomy" id="13131"/>
    <lineage>
        <taxon>Eukaryota</taxon>
        <taxon>Metazoa</taxon>
        <taxon>Ecdysozoa</taxon>
        <taxon>Arthropoda</taxon>
        <taxon>Hexapoda</taxon>
        <taxon>Insecta</taxon>
        <taxon>Pterygota</taxon>
        <taxon>Neoptera</taxon>
        <taxon>Paraneoptera</taxon>
        <taxon>Hemiptera</taxon>
        <taxon>Sternorrhyncha</taxon>
        <taxon>Aphidomorpha</taxon>
        <taxon>Aphidoidea</taxon>
        <taxon>Aphididae</taxon>
        <taxon>Macrosiphini</taxon>
        <taxon>Macrosiphum</taxon>
    </lineage>
</organism>